<feature type="domain" description="GGDEF" evidence="4">
    <location>
        <begin position="665"/>
        <end position="798"/>
    </location>
</feature>
<dbReference type="InterPro" id="IPR035919">
    <property type="entry name" value="EAL_sf"/>
</dbReference>
<dbReference type="InterPro" id="IPR001633">
    <property type="entry name" value="EAL_dom"/>
</dbReference>
<dbReference type="Pfam" id="PF08447">
    <property type="entry name" value="PAS_3"/>
    <property type="match status" value="1"/>
</dbReference>
<dbReference type="InterPro" id="IPR001610">
    <property type="entry name" value="PAC"/>
</dbReference>
<dbReference type="PANTHER" id="PTHR44757:SF2">
    <property type="entry name" value="BIOFILM ARCHITECTURE MAINTENANCE PROTEIN MBAA"/>
    <property type="match status" value="1"/>
</dbReference>
<dbReference type="PROSITE" id="PS50113">
    <property type="entry name" value="PAC"/>
    <property type="match status" value="4"/>
</dbReference>
<dbReference type="SMART" id="SM00052">
    <property type="entry name" value="EAL"/>
    <property type="match status" value="1"/>
</dbReference>
<dbReference type="Proteomes" id="UP000623419">
    <property type="component" value="Unassembled WGS sequence"/>
</dbReference>
<dbReference type="SUPFAM" id="SSF141868">
    <property type="entry name" value="EAL domain-like"/>
    <property type="match status" value="1"/>
</dbReference>
<dbReference type="PROSITE" id="PS50883">
    <property type="entry name" value="EAL"/>
    <property type="match status" value="1"/>
</dbReference>
<dbReference type="InterPro" id="IPR035965">
    <property type="entry name" value="PAS-like_dom_sf"/>
</dbReference>
<dbReference type="InterPro" id="IPR000700">
    <property type="entry name" value="PAS-assoc_C"/>
</dbReference>
<organism evidence="5 6">
    <name type="scientific">Arenimonas soli</name>
    <dbReference type="NCBI Taxonomy" id="2269504"/>
    <lineage>
        <taxon>Bacteria</taxon>
        <taxon>Pseudomonadati</taxon>
        <taxon>Pseudomonadota</taxon>
        <taxon>Gammaproteobacteria</taxon>
        <taxon>Lysobacterales</taxon>
        <taxon>Lysobacteraceae</taxon>
        <taxon>Arenimonas</taxon>
    </lineage>
</organism>
<dbReference type="InterPro" id="IPR029787">
    <property type="entry name" value="Nucleotide_cyclase"/>
</dbReference>
<dbReference type="Gene3D" id="3.20.20.450">
    <property type="entry name" value="EAL domain"/>
    <property type="match status" value="1"/>
</dbReference>
<feature type="domain" description="PAC" evidence="2">
    <location>
        <begin position="582"/>
        <end position="632"/>
    </location>
</feature>
<dbReference type="NCBIfam" id="TIGR00254">
    <property type="entry name" value="GGDEF"/>
    <property type="match status" value="1"/>
</dbReference>
<keyword evidence="6" id="KW-1185">Reference proteome</keyword>
<dbReference type="CDD" id="cd01948">
    <property type="entry name" value="EAL"/>
    <property type="match status" value="1"/>
</dbReference>
<dbReference type="SMART" id="SM00267">
    <property type="entry name" value="GGDEF"/>
    <property type="match status" value="1"/>
</dbReference>
<dbReference type="SUPFAM" id="SSF55073">
    <property type="entry name" value="Nucleotide cyclase"/>
    <property type="match status" value="1"/>
</dbReference>
<dbReference type="PROSITE" id="PS50112">
    <property type="entry name" value="PAS"/>
    <property type="match status" value="4"/>
</dbReference>
<dbReference type="RefSeq" id="WP_188662171.1">
    <property type="nucleotide sequence ID" value="NZ_BMKC01000001.1"/>
</dbReference>
<dbReference type="NCBIfam" id="TIGR00229">
    <property type="entry name" value="sensory_box"/>
    <property type="match status" value="5"/>
</dbReference>
<dbReference type="InterPro" id="IPR000014">
    <property type="entry name" value="PAS"/>
</dbReference>
<dbReference type="Gene3D" id="3.30.70.270">
    <property type="match status" value="1"/>
</dbReference>
<sequence>MRLVEAFDSSTSVVAVMRASDGVFLGVNPAFERSTGYRRDEVIGKIPNEIGLWPDPGFRALVWSVLRTEHRAACLPADIRCADGRVLPAQLSCEFAEDPEEGTVVFCLLHLAGQARGDDEDSAGSAPGMPAGFYRALYLAAAEGIYRSLPGGGFLDVNPAMARILGFESPAQMLLECARDAASLYVDPDRAAQSHARLQAGERLERVRARVRRRDGSIIWVSENARAIYDEQGKVLFYEGSLVDITAQVEAEEALRQSRTLYQVLVENSRDGVFLIQRGAVAFANRALADILGYTVEELTGIEYMSLVDPADLEAQQARRAAREAGSDEPQVYEIHLRRRDGQVILCEVRADAVEYEGDIASTGTLRDVTEERARQRAVAEAELRYRELFENSPAGLFRTGLDGQIMEVNPMLARIMGYDSVAQLRASATNMQSVYIDPGERQALVAQALRDGSFEHYETRIHCRDGSPKWVSASVRVVFDEHGQPLHFTGSVLDIDERQEARLALARSESKYRTLVEHSQVGVFVMDGEQYTYANGAFARMLGYRESELVGRSYRDIMAPEAVAQSERRDADRLAGRAVSPDFESCLLHRDGQRVYVRVSIGPVLLDGVEHLTGTVLDITRQREAEDRLRFHATHDPLTGLPNRMLFNQKLASAMLGASRAGGTPYAVLFLDLDGFKWVNDSLGHGAGDRLLVQIARRLEDSLLADVLIARYGGDEFTLLPDGSCDGDRARQIARTVIGLFEQPFDIGGQQVFSSASIGIVLGRRDYESPDQVLRDADTAMYRAKSAGNSGFVVFDEGMHQEALSRLQLETDFRLAFERAEFRVHYQPIVELHGGRLVGAEALVRWQHPRRGLLAPAEFLPLAEETGLIMDLDAWVLRQACAQLARWRAAHPALADLSMNVNVDERQMVSPDIVDEVLSLLRKHQLPPACLRLEVTETAFRGGRGQAEQRLLALKALGVGLVVDDFGTGYSSLESFASSPFDALKMDQVFIRDIQSNPRHRAIVRTINSFATELGLALTAEGIETTGQRDALRDIGCQFGQGFLFARALPPEQFEQMLSGIEGIVG</sequence>
<name>A0ABQ1HFD8_9GAMM</name>
<feature type="domain" description="PAC" evidence="2">
    <location>
        <begin position="331"/>
        <end position="381"/>
    </location>
</feature>
<dbReference type="CDD" id="cd00130">
    <property type="entry name" value="PAS"/>
    <property type="match status" value="4"/>
</dbReference>
<dbReference type="EMBL" id="BMKC01000001">
    <property type="protein sequence ID" value="GGA75204.1"/>
    <property type="molecule type" value="Genomic_DNA"/>
</dbReference>
<dbReference type="CDD" id="cd01949">
    <property type="entry name" value="GGDEF"/>
    <property type="match status" value="1"/>
</dbReference>
<dbReference type="PANTHER" id="PTHR44757">
    <property type="entry name" value="DIGUANYLATE CYCLASE DGCP"/>
    <property type="match status" value="1"/>
</dbReference>
<dbReference type="InterPro" id="IPR013767">
    <property type="entry name" value="PAS_fold"/>
</dbReference>
<feature type="domain" description="PAS" evidence="1">
    <location>
        <begin position="382"/>
        <end position="419"/>
    </location>
</feature>
<dbReference type="InterPro" id="IPR013656">
    <property type="entry name" value="PAS_4"/>
</dbReference>
<dbReference type="InterPro" id="IPR052155">
    <property type="entry name" value="Biofilm_reg_signaling"/>
</dbReference>
<feature type="domain" description="PAS" evidence="1">
    <location>
        <begin position="509"/>
        <end position="562"/>
    </location>
</feature>
<feature type="domain" description="PAS" evidence="1">
    <location>
        <begin position="279"/>
        <end position="314"/>
    </location>
</feature>
<dbReference type="Pfam" id="PF00989">
    <property type="entry name" value="PAS"/>
    <property type="match status" value="3"/>
</dbReference>
<dbReference type="PROSITE" id="PS50887">
    <property type="entry name" value="GGDEF"/>
    <property type="match status" value="1"/>
</dbReference>
<dbReference type="SMART" id="SM00086">
    <property type="entry name" value="PAC"/>
    <property type="match status" value="4"/>
</dbReference>
<dbReference type="InterPro" id="IPR000160">
    <property type="entry name" value="GGDEF_dom"/>
</dbReference>
<dbReference type="SUPFAM" id="SSF55785">
    <property type="entry name" value="PYP-like sensor domain (PAS domain)"/>
    <property type="match status" value="5"/>
</dbReference>
<proteinExistence type="predicted"/>
<evidence type="ECO:0000313" key="6">
    <source>
        <dbReference type="Proteomes" id="UP000623419"/>
    </source>
</evidence>
<dbReference type="Pfam" id="PF08448">
    <property type="entry name" value="PAS_4"/>
    <property type="match status" value="1"/>
</dbReference>
<dbReference type="Pfam" id="PF00990">
    <property type="entry name" value="GGDEF"/>
    <property type="match status" value="1"/>
</dbReference>
<feature type="domain" description="PAC" evidence="2">
    <location>
        <begin position="456"/>
        <end position="508"/>
    </location>
</feature>
<feature type="domain" description="PAS" evidence="1">
    <location>
        <begin position="1"/>
        <end position="45"/>
    </location>
</feature>
<gene>
    <name evidence="5" type="ORF">GCM10011521_11710</name>
</gene>
<dbReference type="InterPro" id="IPR043128">
    <property type="entry name" value="Rev_trsase/Diguanyl_cyclase"/>
</dbReference>
<dbReference type="InterPro" id="IPR013655">
    <property type="entry name" value="PAS_fold_3"/>
</dbReference>
<dbReference type="Pfam" id="PF00563">
    <property type="entry name" value="EAL"/>
    <property type="match status" value="1"/>
</dbReference>
<dbReference type="Gene3D" id="3.30.450.20">
    <property type="entry name" value="PAS domain"/>
    <property type="match status" value="5"/>
</dbReference>
<dbReference type="SMART" id="SM00091">
    <property type="entry name" value="PAS"/>
    <property type="match status" value="5"/>
</dbReference>
<reference evidence="6" key="1">
    <citation type="journal article" date="2019" name="Int. J. Syst. Evol. Microbiol.">
        <title>The Global Catalogue of Microorganisms (GCM) 10K type strain sequencing project: providing services to taxonomists for standard genome sequencing and annotation.</title>
        <authorList>
            <consortium name="The Broad Institute Genomics Platform"/>
            <consortium name="The Broad Institute Genome Sequencing Center for Infectious Disease"/>
            <person name="Wu L."/>
            <person name="Ma J."/>
        </authorList>
    </citation>
    <scope>NUCLEOTIDE SEQUENCE [LARGE SCALE GENOMIC DNA]</scope>
    <source>
        <strain evidence="6">CGMCC 1.15905</strain>
    </source>
</reference>
<comment type="caution">
    <text evidence="5">The sequence shown here is derived from an EMBL/GenBank/DDBJ whole genome shotgun (WGS) entry which is preliminary data.</text>
</comment>
<accession>A0ABQ1HFD8</accession>
<evidence type="ECO:0000259" key="3">
    <source>
        <dbReference type="PROSITE" id="PS50883"/>
    </source>
</evidence>
<evidence type="ECO:0000259" key="4">
    <source>
        <dbReference type="PROSITE" id="PS50887"/>
    </source>
</evidence>
<evidence type="ECO:0000259" key="2">
    <source>
        <dbReference type="PROSITE" id="PS50113"/>
    </source>
</evidence>
<evidence type="ECO:0000313" key="5">
    <source>
        <dbReference type="EMBL" id="GGA75204.1"/>
    </source>
</evidence>
<protein>
    <submittedName>
        <fullName evidence="5">GGDEF domain-containing protein</fullName>
    </submittedName>
</protein>
<feature type="domain" description="PAC" evidence="2">
    <location>
        <begin position="205"/>
        <end position="257"/>
    </location>
</feature>
<evidence type="ECO:0000259" key="1">
    <source>
        <dbReference type="PROSITE" id="PS50112"/>
    </source>
</evidence>
<feature type="domain" description="EAL" evidence="3">
    <location>
        <begin position="807"/>
        <end position="1063"/>
    </location>
</feature>